<proteinExistence type="predicted"/>
<dbReference type="Proteomes" id="UP000663828">
    <property type="component" value="Unassembled WGS sequence"/>
</dbReference>
<dbReference type="EMBL" id="CAJNOR010000089">
    <property type="protein sequence ID" value="CAF0791982.1"/>
    <property type="molecule type" value="Genomic_DNA"/>
</dbReference>
<organism evidence="1 3">
    <name type="scientific">Adineta ricciae</name>
    <name type="common">Rotifer</name>
    <dbReference type="NCBI Taxonomy" id="249248"/>
    <lineage>
        <taxon>Eukaryota</taxon>
        <taxon>Metazoa</taxon>
        <taxon>Spiralia</taxon>
        <taxon>Gnathifera</taxon>
        <taxon>Rotifera</taxon>
        <taxon>Eurotatoria</taxon>
        <taxon>Bdelloidea</taxon>
        <taxon>Adinetida</taxon>
        <taxon>Adinetidae</taxon>
        <taxon>Adineta</taxon>
    </lineage>
</organism>
<dbReference type="AlphaFoldDB" id="A0A813S6N8"/>
<dbReference type="OrthoDB" id="3358373at2759"/>
<name>A0A813S6N8_ADIRI</name>
<keyword evidence="3" id="KW-1185">Reference proteome</keyword>
<evidence type="ECO:0000313" key="3">
    <source>
        <dbReference type="Proteomes" id="UP000663828"/>
    </source>
</evidence>
<dbReference type="EMBL" id="CAJNOJ010000099">
    <property type="protein sequence ID" value="CAF1105394.1"/>
    <property type="molecule type" value="Genomic_DNA"/>
</dbReference>
<evidence type="ECO:0000313" key="1">
    <source>
        <dbReference type="EMBL" id="CAF0791982.1"/>
    </source>
</evidence>
<accession>A0A813S6N8</accession>
<reference evidence="1" key="1">
    <citation type="submission" date="2021-02" db="EMBL/GenBank/DDBJ databases">
        <authorList>
            <person name="Nowell W R."/>
        </authorList>
    </citation>
    <scope>NUCLEOTIDE SEQUENCE</scope>
</reference>
<sequence>MEQEVYSQAAYRCGYWIVKYALFPVTKEQLATKFQKVKQANPSTILSDWIRQYFHAHAAKYDFRVQFLQRYQATTS</sequence>
<gene>
    <name evidence="2" type="ORF">EDS130_LOCUS20209</name>
    <name evidence="1" type="ORF">XAT740_LOCUS2528</name>
</gene>
<protein>
    <submittedName>
        <fullName evidence="1">Uncharacterized protein</fullName>
    </submittedName>
</protein>
<evidence type="ECO:0000313" key="2">
    <source>
        <dbReference type="EMBL" id="CAF1105394.1"/>
    </source>
</evidence>
<dbReference type="Proteomes" id="UP000663852">
    <property type="component" value="Unassembled WGS sequence"/>
</dbReference>
<comment type="caution">
    <text evidence="1">The sequence shown here is derived from an EMBL/GenBank/DDBJ whole genome shotgun (WGS) entry which is preliminary data.</text>
</comment>